<evidence type="ECO:0000259" key="7">
    <source>
        <dbReference type="Pfam" id="PF14693"/>
    </source>
</evidence>
<dbReference type="OrthoDB" id="9790002at2"/>
<dbReference type="InterPro" id="IPR029751">
    <property type="entry name" value="Ribosomal_L25_dom"/>
</dbReference>
<dbReference type="PANTHER" id="PTHR33284:SF1">
    <property type="entry name" value="RIBOSOMAL PROTEIN L25_GLN-TRNA SYNTHETASE, ANTI-CODON-BINDING DOMAIN-CONTAINING PROTEIN"/>
    <property type="match status" value="1"/>
</dbReference>
<evidence type="ECO:0000256" key="2">
    <source>
        <dbReference type="ARBA" id="ARBA00022884"/>
    </source>
</evidence>
<proteinExistence type="inferred from homology"/>
<evidence type="ECO:0000313" key="8">
    <source>
        <dbReference type="EMBL" id="TVX95789.1"/>
    </source>
</evidence>
<comment type="similarity">
    <text evidence="5">Belongs to the bacterial ribosomal protein bL25 family. CTC subfamily.</text>
</comment>
<keyword evidence="9" id="KW-1185">Reference proteome</keyword>
<dbReference type="Proteomes" id="UP000316330">
    <property type="component" value="Unassembled WGS sequence"/>
</dbReference>
<dbReference type="EMBL" id="VNJJ01000020">
    <property type="protein sequence ID" value="TVX95789.1"/>
    <property type="molecule type" value="Genomic_DNA"/>
</dbReference>
<dbReference type="InterPro" id="IPR037121">
    <property type="entry name" value="Ribosomal_bL25_C"/>
</dbReference>
<dbReference type="InterPro" id="IPR020057">
    <property type="entry name" value="Ribosomal_bL25_b-dom"/>
</dbReference>
<accession>A0A559J7B4</accession>
<dbReference type="Pfam" id="PF01386">
    <property type="entry name" value="Ribosomal_L25p"/>
    <property type="match status" value="1"/>
</dbReference>
<gene>
    <name evidence="5" type="primary">rplY</name>
    <name evidence="5" type="synonym">ctc</name>
    <name evidence="8" type="ORF">FPZ45_22595</name>
</gene>
<dbReference type="Gene3D" id="2.40.240.10">
    <property type="entry name" value="Ribosomal Protein L25, Chain P"/>
    <property type="match status" value="1"/>
</dbReference>
<organism evidence="8 9">
    <name type="scientific">Cohnella terricola</name>
    <dbReference type="NCBI Taxonomy" id="1289167"/>
    <lineage>
        <taxon>Bacteria</taxon>
        <taxon>Bacillati</taxon>
        <taxon>Bacillota</taxon>
        <taxon>Bacilli</taxon>
        <taxon>Bacillales</taxon>
        <taxon>Paenibacillaceae</taxon>
        <taxon>Cohnella</taxon>
    </lineage>
</organism>
<comment type="caution">
    <text evidence="8">The sequence shown here is derived from an EMBL/GenBank/DDBJ whole genome shotgun (WGS) entry which is preliminary data.</text>
</comment>
<dbReference type="HAMAP" id="MF_01334">
    <property type="entry name" value="Ribosomal_bL25_CTC"/>
    <property type="match status" value="1"/>
</dbReference>
<protein>
    <recommendedName>
        <fullName evidence="5">Large ribosomal subunit protein bL25</fullName>
    </recommendedName>
    <alternativeName>
        <fullName evidence="5">General stress protein CTC</fullName>
    </alternativeName>
</protein>
<keyword evidence="1 5" id="KW-0699">rRNA-binding</keyword>
<dbReference type="GO" id="GO:0008097">
    <property type="term" value="F:5S rRNA binding"/>
    <property type="evidence" value="ECO:0007669"/>
    <property type="project" value="InterPro"/>
</dbReference>
<dbReference type="Pfam" id="PF14693">
    <property type="entry name" value="Ribosomal_TL5_C"/>
    <property type="match status" value="1"/>
</dbReference>
<evidence type="ECO:0000256" key="3">
    <source>
        <dbReference type="ARBA" id="ARBA00022980"/>
    </source>
</evidence>
<feature type="domain" description="Large ribosomal subunit protein bL25 beta" evidence="7">
    <location>
        <begin position="100"/>
        <end position="183"/>
    </location>
</feature>
<dbReference type="InterPro" id="IPR011035">
    <property type="entry name" value="Ribosomal_bL25/Gln-tRNA_synth"/>
</dbReference>
<dbReference type="RefSeq" id="WP_144706783.1">
    <property type="nucleotide sequence ID" value="NZ_VNJJ01000020.1"/>
</dbReference>
<dbReference type="PANTHER" id="PTHR33284">
    <property type="entry name" value="RIBOSOMAL PROTEIN L25/GLN-TRNA SYNTHETASE, ANTI-CODON-BINDING DOMAIN-CONTAINING PROTEIN"/>
    <property type="match status" value="1"/>
</dbReference>
<dbReference type="GO" id="GO:0022625">
    <property type="term" value="C:cytosolic large ribosomal subunit"/>
    <property type="evidence" value="ECO:0007669"/>
    <property type="project" value="TreeGrafter"/>
</dbReference>
<dbReference type="Gene3D" id="2.170.120.20">
    <property type="entry name" value="Ribosomal protein L25, beta domain"/>
    <property type="match status" value="1"/>
</dbReference>
<dbReference type="InterPro" id="IPR001021">
    <property type="entry name" value="Ribosomal_bL25_long"/>
</dbReference>
<dbReference type="AlphaFoldDB" id="A0A559J7B4"/>
<comment type="subunit">
    <text evidence="5">Part of the 50S ribosomal subunit; part of the 5S rRNA/L5/L18/L25 subcomplex. Contacts the 5S rRNA. Binds to the 5S rRNA independently of L5 and L18.</text>
</comment>
<reference evidence="8 9" key="1">
    <citation type="submission" date="2019-07" db="EMBL/GenBank/DDBJ databases">
        <authorList>
            <person name="Kim J."/>
        </authorList>
    </citation>
    <scope>NUCLEOTIDE SEQUENCE [LARGE SCALE GENOMIC DNA]</scope>
    <source>
        <strain evidence="8 9">G13</strain>
    </source>
</reference>
<evidence type="ECO:0000313" key="9">
    <source>
        <dbReference type="Proteomes" id="UP000316330"/>
    </source>
</evidence>
<evidence type="ECO:0000256" key="5">
    <source>
        <dbReference type="HAMAP-Rule" id="MF_01334"/>
    </source>
</evidence>
<dbReference type="NCBIfam" id="TIGR00731">
    <property type="entry name" value="bL25_bact_ctc"/>
    <property type="match status" value="1"/>
</dbReference>
<dbReference type="GO" id="GO:0003735">
    <property type="term" value="F:structural constituent of ribosome"/>
    <property type="evidence" value="ECO:0007669"/>
    <property type="project" value="InterPro"/>
</dbReference>
<evidence type="ECO:0000256" key="1">
    <source>
        <dbReference type="ARBA" id="ARBA00022730"/>
    </source>
</evidence>
<feature type="domain" description="Large ribosomal subunit protein bL25 L25" evidence="6">
    <location>
        <begin position="5"/>
        <end position="92"/>
    </location>
</feature>
<keyword evidence="2 5" id="KW-0694">RNA-binding</keyword>
<name>A0A559J7B4_9BACL</name>
<evidence type="ECO:0000256" key="4">
    <source>
        <dbReference type="ARBA" id="ARBA00023274"/>
    </source>
</evidence>
<dbReference type="CDD" id="cd00495">
    <property type="entry name" value="Ribosomal_L25_TL5_CTC"/>
    <property type="match status" value="1"/>
</dbReference>
<evidence type="ECO:0000259" key="6">
    <source>
        <dbReference type="Pfam" id="PF01386"/>
    </source>
</evidence>
<keyword evidence="3 5" id="KW-0689">Ribosomal protein</keyword>
<sequence length="214" mass="23306">MSPMLQAQLREVSTKGDLRRIRSTGYVPGVVYGKGLSAPSAITVNAKDVEAMLRSHPYAVIDIDIPGTGRQPVMMSDLQRDPISRHVTHIDFHKINMNEKIATSARVDITGASPGEKEGGMLQLVLHEIDIECYPKDIPDAIAADVSGLGMGDHLTVGELKLPSGVTSTQDPETIVVAVLAPQKERSEDELDDMDVEVEENRKNRENAIAVEKD</sequence>
<dbReference type="GO" id="GO:0006412">
    <property type="term" value="P:translation"/>
    <property type="evidence" value="ECO:0007669"/>
    <property type="project" value="UniProtKB-UniRule"/>
</dbReference>
<dbReference type="InterPro" id="IPR020056">
    <property type="entry name" value="Rbsml_bL25/Gln-tRNA_synth_N"/>
</dbReference>
<dbReference type="InterPro" id="IPR020930">
    <property type="entry name" value="Ribosomal_uL5_bac-type"/>
</dbReference>
<keyword evidence="4 5" id="KW-0687">Ribonucleoprotein</keyword>
<comment type="function">
    <text evidence="5">This is one of the proteins that binds to the 5S RNA in the ribosome where it forms part of the central protuberance.</text>
</comment>
<dbReference type="SUPFAM" id="SSF50715">
    <property type="entry name" value="Ribosomal protein L25-like"/>
    <property type="match status" value="1"/>
</dbReference>